<dbReference type="AlphaFoldDB" id="A0A174EQ32"/>
<dbReference type="Proteomes" id="UP000095706">
    <property type="component" value="Unassembled WGS sequence"/>
</dbReference>
<gene>
    <name evidence="1" type="ORF">ERS852406_01863</name>
</gene>
<proteinExistence type="predicted"/>
<dbReference type="RefSeq" id="WP_055227842.1">
    <property type="nucleotide sequence ID" value="NZ_CYYV01000008.1"/>
</dbReference>
<dbReference type="EMBL" id="CYYV01000008">
    <property type="protein sequence ID" value="CUO38778.1"/>
    <property type="molecule type" value="Genomic_DNA"/>
</dbReference>
<evidence type="ECO:0000313" key="1">
    <source>
        <dbReference type="EMBL" id="CUO38778.1"/>
    </source>
</evidence>
<protein>
    <submittedName>
        <fullName evidence="1">Uncharacterized protein</fullName>
    </submittedName>
</protein>
<sequence>MRKEWMEPVIEVQEFVANEYVAACESGMVYKFTCDASRGWLYYYPEGDGTINGNYTGSGRAVFIGSYHPCEAKHEASVTSDFYDGFVDYDYDGQQDPNEGVIVWRGPKNNNGHATTKLDMNSWTTAKS</sequence>
<reference evidence="1 2" key="1">
    <citation type="submission" date="2015-09" db="EMBL/GenBank/DDBJ databases">
        <authorList>
            <consortium name="Pathogen Informatics"/>
        </authorList>
    </citation>
    <scope>NUCLEOTIDE SEQUENCE [LARGE SCALE GENOMIC DNA]</scope>
    <source>
        <strain evidence="1 2">2789STDY5608849</strain>
    </source>
</reference>
<organism evidence="1 2">
    <name type="scientific">Fusicatenibacter saccharivorans</name>
    <dbReference type="NCBI Taxonomy" id="1150298"/>
    <lineage>
        <taxon>Bacteria</taxon>
        <taxon>Bacillati</taxon>
        <taxon>Bacillota</taxon>
        <taxon>Clostridia</taxon>
        <taxon>Lachnospirales</taxon>
        <taxon>Lachnospiraceae</taxon>
        <taxon>Fusicatenibacter</taxon>
    </lineage>
</organism>
<accession>A0A174EQ32</accession>
<name>A0A174EQ32_9FIRM</name>
<evidence type="ECO:0000313" key="2">
    <source>
        <dbReference type="Proteomes" id="UP000095706"/>
    </source>
</evidence>